<dbReference type="GO" id="GO:0005737">
    <property type="term" value="C:cytoplasm"/>
    <property type="evidence" value="ECO:0007669"/>
    <property type="project" value="InterPro"/>
</dbReference>
<dbReference type="GO" id="GO:0019571">
    <property type="term" value="P:D-arabinose catabolic process"/>
    <property type="evidence" value="ECO:0007669"/>
    <property type="project" value="TreeGrafter"/>
</dbReference>
<evidence type="ECO:0000259" key="1">
    <source>
        <dbReference type="Pfam" id="PF02952"/>
    </source>
</evidence>
<proteinExistence type="predicted"/>
<dbReference type="Proteomes" id="UP000320781">
    <property type="component" value="Unassembled WGS sequence"/>
</dbReference>
<keyword evidence="2" id="KW-0413">Isomerase</keyword>
<gene>
    <name evidence="2" type="ORF">E3J95_02835</name>
</gene>
<protein>
    <submittedName>
        <fullName evidence="2">Fucose isomerase</fullName>
    </submittedName>
</protein>
<comment type="caution">
    <text evidence="2">The sequence shown here is derived from an EMBL/GenBank/DDBJ whole genome shotgun (WGS) entry which is preliminary data.</text>
</comment>
<reference evidence="2 3" key="1">
    <citation type="submission" date="2019-03" db="EMBL/GenBank/DDBJ databases">
        <title>Metabolic potential of uncultured bacteria and archaea associated with petroleum seepage in deep-sea sediments.</title>
        <authorList>
            <person name="Dong X."/>
            <person name="Hubert C."/>
        </authorList>
    </citation>
    <scope>NUCLEOTIDE SEQUENCE [LARGE SCALE GENOMIC DNA]</scope>
    <source>
        <strain evidence="2">E44_bin92</strain>
    </source>
</reference>
<dbReference type="GO" id="GO:0030145">
    <property type="term" value="F:manganese ion binding"/>
    <property type="evidence" value="ECO:0007669"/>
    <property type="project" value="InterPro"/>
</dbReference>
<evidence type="ECO:0000313" key="3">
    <source>
        <dbReference type="Proteomes" id="UP000320781"/>
    </source>
</evidence>
<dbReference type="Gene3D" id="3.20.14.10">
    <property type="entry name" value="L-fucose/L-arabinose isomerase, C-terminal"/>
    <property type="match status" value="1"/>
</dbReference>
<dbReference type="PANTHER" id="PTHR37840:SF1">
    <property type="entry name" value="L-FUCOSE ISOMERASE"/>
    <property type="match status" value="1"/>
</dbReference>
<dbReference type="EMBL" id="SOKU01000134">
    <property type="protein sequence ID" value="TES86093.1"/>
    <property type="molecule type" value="Genomic_DNA"/>
</dbReference>
<dbReference type="GO" id="GO:0008736">
    <property type="term" value="F:L-fucose isomerase activity"/>
    <property type="evidence" value="ECO:0007669"/>
    <property type="project" value="InterPro"/>
</dbReference>
<dbReference type="InterPro" id="IPR038393">
    <property type="entry name" value="Fuc_iso_dom3_sf"/>
</dbReference>
<sequence length="103" mass="11676">ATVQYMCAPGEVTIARLARRDGKYWMAIISGEFVSYPEEKLKEISPEWPQGFAKLFVDVDELISELGANHVHAVYGNWVRELKDVCDIMGIEYKVFSGKSLPH</sequence>
<name>A0A523QK42_UNCAE</name>
<accession>A0A523QK42</accession>
<dbReference type="InterPro" id="IPR015888">
    <property type="entry name" value="Fuc_isomerase_C"/>
</dbReference>
<organism evidence="2 3">
    <name type="scientific">Aerophobetes bacterium</name>
    <dbReference type="NCBI Taxonomy" id="2030807"/>
    <lineage>
        <taxon>Bacteria</taxon>
        <taxon>Candidatus Aerophobota</taxon>
    </lineage>
</organism>
<dbReference type="GO" id="GO:0042355">
    <property type="term" value="P:L-fucose catabolic process"/>
    <property type="evidence" value="ECO:0007669"/>
    <property type="project" value="TreeGrafter"/>
</dbReference>
<feature type="domain" description="L-fucose isomerase C-terminal" evidence="1">
    <location>
        <begin position="1"/>
        <end position="94"/>
    </location>
</feature>
<dbReference type="PANTHER" id="PTHR37840">
    <property type="entry name" value="L-FUCOSE ISOMERASE"/>
    <property type="match status" value="1"/>
</dbReference>
<dbReference type="InterPro" id="IPR005763">
    <property type="entry name" value="Fucose_isomerase"/>
</dbReference>
<feature type="non-terminal residue" evidence="2">
    <location>
        <position position="1"/>
    </location>
</feature>
<dbReference type="AlphaFoldDB" id="A0A523QK42"/>
<evidence type="ECO:0000313" key="2">
    <source>
        <dbReference type="EMBL" id="TES86093.1"/>
    </source>
</evidence>
<dbReference type="GO" id="GO:0008790">
    <property type="term" value="F:arabinose isomerase activity"/>
    <property type="evidence" value="ECO:0007669"/>
    <property type="project" value="TreeGrafter"/>
</dbReference>
<dbReference type="Pfam" id="PF02952">
    <property type="entry name" value="Fucose_iso_C"/>
    <property type="match status" value="1"/>
</dbReference>